<organism evidence="8 9">
    <name type="scientific">Buchnera aphidicola</name>
    <name type="common">Cinara strobi</name>
    <dbReference type="NCBI Taxonomy" id="1921549"/>
    <lineage>
        <taxon>Bacteria</taxon>
        <taxon>Pseudomonadati</taxon>
        <taxon>Pseudomonadota</taxon>
        <taxon>Gammaproteobacteria</taxon>
        <taxon>Enterobacterales</taxon>
        <taxon>Erwiniaceae</taxon>
        <taxon>Buchnera</taxon>
    </lineage>
</organism>
<evidence type="ECO:0000256" key="6">
    <source>
        <dbReference type="RuleBase" id="RU004478"/>
    </source>
</evidence>
<dbReference type="GO" id="GO:0000774">
    <property type="term" value="F:adenyl-nucleotide exchange factor activity"/>
    <property type="evidence" value="ECO:0007669"/>
    <property type="project" value="InterPro"/>
</dbReference>
<accession>A0A3B1DL95</accession>
<dbReference type="GO" id="GO:0006457">
    <property type="term" value="P:protein folding"/>
    <property type="evidence" value="ECO:0007669"/>
    <property type="project" value="InterPro"/>
</dbReference>
<evidence type="ECO:0000256" key="1">
    <source>
        <dbReference type="ARBA" id="ARBA00009054"/>
    </source>
</evidence>
<evidence type="ECO:0000256" key="7">
    <source>
        <dbReference type="SAM" id="MobiDB-lite"/>
    </source>
</evidence>
<dbReference type="GO" id="GO:0051082">
    <property type="term" value="F:unfolded protein binding"/>
    <property type="evidence" value="ECO:0007669"/>
    <property type="project" value="TreeGrafter"/>
</dbReference>
<dbReference type="EMBL" id="LR025085">
    <property type="protein sequence ID" value="VAX76481.1"/>
    <property type="molecule type" value="Genomic_DNA"/>
</dbReference>
<dbReference type="AlphaFoldDB" id="A0A3B1DL95"/>
<evidence type="ECO:0000256" key="4">
    <source>
        <dbReference type="HAMAP-Rule" id="MF_01151"/>
    </source>
</evidence>
<name>A0A3B1DL95_9GAMM</name>
<dbReference type="HAMAP" id="MF_01151">
    <property type="entry name" value="GrpE"/>
    <property type="match status" value="1"/>
</dbReference>
<gene>
    <name evidence="8" type="primary">grpE2</name>
    <name evidence="4" type="synonym">grpE</name>
    <name evidence="8" type="ORF">BUCINSTRO3249_0166</name>
</gene>
<dbReference type="STRING" id="1921549.GCA_900128825_00165"/>
<dbReference type="PRINTS" id="PR00773">
    <property type="entry name" value="GRPEPROTEIN"/>
</dbReference>
<proteinExistence type="inferred from homology"/>
<keyword evidence="4" id="KW-0963">Cytoplasm</keyword>
<dbReference type="InterPro" id="IPR009012">
    <property type="entry name" value="GrpE_head"/>
</dbReference>
<dbReference type="Pfam" id="PF01025">
    <property type="entry name" value="GrpE"/>
    <property type="match status" value="1"/>
</dbReference>
<reference evidence="9" key="1">
    <citation type="submission" date="2018-09" db="EMBL/GenBank/DDBJ databases">
        <authorList>
            <person name="Manzano-Marin A."/>
            <person name="Manzano-Marin A."/>
        </authorList>
    </citation>
    <scope>NUCLEOTIDE SEQUENCE [LARGE SCALE GENOMIC DNA]</scope>
    <source>
        <strain evidence="9">BuCistrobi</strain>
    </source>
</reference>
<dbReference type="Proteomes" id="UP000271849">
    <property type="component" value="Chromosome"/>
</dbReference>
<sequence>MNQNNIFNDSGCDKEKNFSKDSNESSLNKLSKKEIKLLDFQSELKKKSEKYTSKIKKIKTRLSKKIFNTYNFFLEKYFSSILPVIDSIDASISLLDRSHSNLEEIYSELKDIQKKFLSVFDQFNVVAINSVNIPFDPLIHQAISIDFSRKYENNFVACIIQKGYSLNNRLLRPALVSVSQIK</sequence>
<dbReference type="Gene3D" id="2.30.22.10">
    <property type="entry name" value="Head domain of nucleotide exchange factor GrpE"/>
    <property type="match status" value="1"/>
</dbReference>
<dbReference type="RefSeq" id="WP_172575449.1">
    <property type="nucleotide sequence ID" value="NZ_LR025085.1"/>
</dbReference>
<comment type="subunit">
    <text evidence="4">Homodimer.</text>
</comment>
<dbReference type="GO" id="GO:0042803">
    <property type="term" value="F:protein homodimerization activity"/>
    <property type="evidence" value="ECO:0007669"/>
    <property type="project" value="InterPro"/>
</dbReference>
<evidence type="ECO:0000313" key="9">
    <source>
        <dbReference type="Proteomes" id="UP000271849"/>
    </source>
</evidence>
<dbReference type="PANTHER" id="PTHR21237:SF23">
    <property type="entry name" value="GRPE PROTEIN HOMOLOG, MITOCHONDRIAL"/>
    <property type="match status" value="1"/>
</dbReference>
<keyword evidence="2 4" id="KW-0346">Stress response</keyword>
<dbReference type="SUPFAM" id="SSF58014">
    <property type="entry name" value="Coiled-coil domain of nucleotide exchange factor GrpE"/>
    <property type="match status" value="1"/>
</dbReference>
<comment type="function">
    <text evidence="4 5">Participates actively in the response to hyperosmotic and heat shock by preventing the aggregation of stress-denatured proteins, in association with DnaK and GrpE. It is the nucleotide exchange factor for DnaK and may function as a thermosensor. Unfolded proteins bind initially to DnaJ; upon interaction with the DnaJ-bound protein, DnaK hydrolyzes its bound ATP, resulting in the formation of a stable complex. GrpE releases ADP from DnaK; ATP binding to DnaK triggers the release of the substrate protein, thus completing the reaction cycle. Several rounds of ATP-dependent interactions between DnaJ, DnaK and GrpE are required for fully efficient folding.</text>
</comment>
<dbReference type="GO" id="GO:0051087">
    <property type="term" value="F:protein-folding chaperone binding"/>
    <property type="evidence" value="ECO:0007669"/>
    <property type="project" value="InterPro"/>
</dbReference>
<evidence type="ECO:0000256" key="2">
    <source>
        <dbReference type="ARBA" id="ARBA00023016"/>
    </source>
</evidence>
<dbReference type="GO" id="GO:0005737">
    <property type="term" value="C:cytoplasm"/>
    <property type="evidence" value="ECO:0007669"/>
    <property type="project" value="UniProtKB-SubCell"/>
</dbReference>
<evidence type="ECO:0000256" key="5">
    <source>
        <dbReference type="RuleBase" id="RU000639"/>
    </source>
</evidence>
<feature type="compositionally biased region" description="Basic and acidic residues" evidence="7">
    <location>
        <begin position="11"/>
        <end position="23"/>
    </location>
</feature>
<dbReference type="SUPFAM" id="SSF51064">
    <property type="entry name" value="Head domain of nucleotide exchange factor GrpE"/>
    <property type="match status" value="1"/>
</dbReference>
<protein>
    <recommendedName>
        <fullName evidence="4 5">Protein GrpE</fullName>
    </recommendedName>
    <alternativeName>
        <fullName evidence="4">HSP-70 cofactor</fullName>
    </alternativeName>
</protein>
<evidence type="ECO:0000256" key="3">
    <source>
        <dbReference type="ARBA" id="ARBA00023186"/>
    </source>
</evidence>
<keyword evidence="3 4" id="KW-0143">Chaperone</keyword>
<comment type="similarity">
    <text evidence="1 4 6">Belongs to the GrpE family.</text>
</comment>
<dbReference type="Gene3D" id="3.90.20.20">
    <property type="match status" value="1"/>
</dbReference>
<dbReference type="InterPro" id="IPR000740">
    <property type="entry name" value="GrpE"/>
</dbReference>
<dbReference type="PROSITE" id="PS01071">
    <property type="entry name" value="GRPE"/>
    <property type="match status" value="1"/>
</dbReference>
<dbReference type="InterPro" id="IPR013805">
    <property type="entry name" value="GrpE_CC"/>
</dbReference>
<comment type="subcellular location">
    <subcellularLocation>
        <location evidence="4">Cytoplasm</location>
    </subcellularLocation>
</comment>
<feature type="region of interest" description="Disordered" evidence="7">
    <location>
        <begin position="1"/>
        <end position="24"/>
    </location>
</feature>
<evidence type="ECO:0000313" key="8">
    <source>
        <dbReference type="EMBL" id="VAX76481.1"/>
    </source>
</evidence>
<dbReference type="PANTHER" id="PTHR21237">
    <property type="entry name" value="GRPE PROTEIN"/>
    <property type="match status" value="1"/>
</dbReference>